<dbReference type="Proteomes" id="UP000239388">
    <property type="component" value="Unassembled WGS sequence"/>
</dbReference>
<protein>
    <submittedName>
        <fullName evidence="3">Phosphohydrolase</fullName>
    </submittedName>
</protein>
<evidence type="ECO:0000313" key="4">
    <source>
        <dbReference type="Proteomes" id="UP000239388"/>
    </source>
</evidence>
<dbReference type="Pfam" id="PF13671">
    <property type="entry name" value="AAA_33"/>
    <property type="match status" value="1"/>
</dbReference>
<dbReference type="Gene3D" id="3.40.50.300">
    <property type="entry name" value="P-loop containing nucleotide triphosphate hydrolases"/>
    <property type="match status" value="1"/>
</dbReference>
<dbReference type="AlphaFoldDB" id="A0A2S8F3K3"/>
<comment type="caution">
    <text evidence="3">The sequence shown here is derived from an EMBL/GenBank/DDBJ whole genome shotgun (WGS) entry which is preliminary data.</text>
</comment>
<dbReference type="InterPro" id="IPR050124">
    <property type="entry name" value="tRNA_CCA-adding_enzyme"/>
</dbReference>
<feature type="domain" description="HD" evidence="2">
    <location>
        <begin position="43"/>
        <end position="147"/>
    </location>
</feature>
<reference evidence="3 4" key="1">
    <citation type="submission" date="2018-02" db="EMBL/GenBank/DDBJ databases">
        <title>Comparative genomes isolates from brazilian mangrove.</title>
        <authorList>
            <person name="Araujo J.E."/>
            <person name="Taketani R.G."/>
            <person name="Silva M.C.P."/>
            <person name="Loureco M.V."/>
            <person name="Andreote F.D."/>
        </authorList>
    </citation>
    <scope>NUCLEOTIDE SEQUENCE [LARGE SCALE GENOMIC DNA]</scope>
    <source>
        <strain evidence="3 4">NAP PRIS-MGV</strain>
    </source>
</reference>
<dbReference type="EMBL" id="PUIB01000031">
    <property type="protein sequence ID" value="PQO26514.1"/>
    <property type="molecule type" value="Genomic_DNA"/>
</dbReference>
<sequence>MNWNQLKTATIEEVVAWAETQPWRDAMAACAQDAQWHSEGDVWTHTKLVLRQLPELDEWPTLSPQERTVLIFTALFHDIAKPLTTEVDSITGRIRSPKHAVKGEHVARAILRDLGCDLMTREEIARMVRNHGRPAFLLEREDPTHEVVRLSWLVNNRLLYLFALADTRGRATDSMTRPEENLHYWKLLAEEANCYRQPYPFATDHARFAFFHQEEPNLHYVPHEDFRCTVTLMCGLPGSGKDTWLSQQRSNLPIVSLDDIRGELDVDPTDNQGEVAQFARERCRELLRAKTSFAFNATNTMRQTRGRWLDLFADYGAQLEVIYLEPPFPEILRQNKERAGRVPEGVIRKLADRCEPPTWLECHRLEMNDAVS</sequence>
<dbReference type="Gene3D" id="1.10.3090.10">
    <property type="entry name" value="cca-adding enzyme, domain 2"/>
    <property type="match status" value="1"/>
</dbReference>
<keyword evidence="3" id="KW-0378">Hydrolase</keyword>
<dbReference type="GO" id="GO:0016787">
    <property type="term" value="F:hydrolase activity"/>
    <property type="evidence" value="ECO:0007669"/>
    <property type="project" value="UniProtKB-KW"/>
</dbReference>
<evidence type="ECO:0000259" key="2">
    <source>
        <dbReference type="Pfam" id="PF01966"/>
    </source>
</evidence>
<evidence type="ECO:0000256" key="1">
    <source>
        <dbReference type="ARBA" id="ARBA00022741"/>
    </source>
</evidence>
<dbReference type="OrthoDB" id="9805698at2"/>
<keyword evidence="1" id="KW-0547">Nucleotide-binding</keyword>
<organism evidence="3 4">
    <name type="scientific">Blastopirellula marina</name>
    <dbReference type="NCBI Taxonomy" id="124"/>
    <lineage>
        <taxon>Bacteria</taxon>
        <taxon>Pseudomonadati</taxon>
        <taxon>Planctomycetota</taxon>
        <taxon>Planctomycetia</taxon>
        <taxon>Pirellulales</taxon>
        <taxon>Pirellulaceae</taxon>
        <taxon>Blastopirellula</taxon>
    </lineage>
</organism>
<proteinExistence type="predicted"/>
<dbReference type="InterPro" id="IPR003607">
    <property type="entry name" value="HD/PDEase_dom"/>
</dbReference>
<dbReference type="GO" id="GO:0000166">
    <property type="term" value="F:nucleotide binding"/>
    <property type="evidence" value="ECO:0007669"/>
    <property type="project" value="UniProtKB-KW"/>
</dbReference>
<dbReference type="Pfam" id="PF01966">
    <property type="entry name" value="HD"/>
    <property type="match status" value="1"/>
</dbReference>
<dbReference type="CDD" id="cd00077">
    <property type="entry name" value="HDc"/>
    <property type="match status" value="1"/>
</dbReference>
<dbReference type="SUPFAM" id="SSF109604">
    <property type="entry name" value="HD-domain/PDEase-like"/>
    <property type="match status" value="1"/>
</dbReference>
<dbReference type="InterPro" id="IPR027417">
    <property type="entry name" value="P-loop_NTPase"/>
</dbReference>
<dbReference type="SUPFAM" id="SSF52540">
    <property type="entry name" value="P-loop containing nucleoside triphosphate hydrolases"/>
    <property type="match status" value="1"/>
</dbReference>
<accession>A0A2S8F3K3</accession>
<dbReference type="RefSeq" id="WP_105360190.1">
    <property type="nucleotide sequence ID" value="NZ_PUIB01000031.1"/>
</dbReference>
<gene>
    <name evidence="3" type="ORF">C5Y98_30715</name>
</gene>
<dbReference type="PANTHER" id="PTHR47545">
    <property type="entry name" value="MULTIFUNCTIONAL CCA PROTEIN"/>
    <property type="match status" value="1"/>
</dbReference>
<evidence type="ECO:0000313" key="3">
    <source>
        <dbReference type="EMBL" id="PQO26514.1"/>
    </source>
</evidence>
<name>A0A2S8F3K3_9BACT</name>
<dbReference type="PANTHER" id="PTHR47545:SF1">
    <property type="entry name" value="MULTIFUNCTIONAL CCA PROTEIN"/>
    <property type="match status" value="1"/>
</dbReference>
<dbReference type="InterPro" id="IPR006674">
    <property type="entry name" value="HD_domain"/>
</dbReference>